<dbReference type="Proteomes" id="UP001501195">
    <property type="component" value="Unassembled WGS sequence"/>
</dbReference>
<dbReference type="EMBL" id="BAABIL010000085">
    <property type="protein sequence ID" value="GAA4967059.1"/>
    <property type="molecule type" value="Genomic_DNA"/>
</dbReference>
<proteinExistence type="inferred from homology"/>
<dbReference type="RefSeq" id="WP_345710981.1">
    <property type="nucleotide sequence ID" value="NZ_BAABIL010000085.1"/>
</dbReference>
<dbReference type="GO" id="GO:0016853">
    <property type="term" value="F:isomerase activity"/>
    <property type="evidence" value="ECO:0007669"/>
    <property type="project" value="UniProtKB-KW"/>
</dbReference>
<evidence type="ECO:0000256" key="3">
    <source>
        <dbReference type="ARBA" id="ARBA00008397"/>
    </source>
</evidence>
<dbReference type="EC" id="5.3.1.12" evidence="4"/>
<comment type="similarity">
    <text evidence="3">Belongs to the metallo-dependent hydrolases superfamily. Uronate isomerase family.</text>
</comment>
<dbReference type="SUPFAM" id="SSF51556">
    <property type="entry name" value="Metallo-dependent hydrolases"/>
    <property type="match status" value="1"/>
</dbReference>
<keyword evidence="8" id="KW-1185">Reference proteome</keyword>
<evidence type="ECO:0000313" key="8">
    <source>
        <dbReference type="Proteomes" id="UP001501195"/>
    </source>
</evidence>
<comment type="pathway">
    <text evidence="2">Carbohydrate metabolism; pentose and glucuronate interconversion.</text>
</comment>
<dbReference type="Gene3D" id="1.10.2020.10">
    <property type="entry name" value="uronate isomerase, domain 2, chain A"/>
    <property type="match status" value="1"/>
</dbReference>
<comment type="catalytic activity">
    <reaction evidence="1">
        <text>D-glucuronate = D-fructuronate</text>
        <dbReference type="Rhea" id="RHEA:13049"/>
        <dbReference type="ChEBI" id="CHEBI:58720"/>
        <dbReference type="ChEBI" id="CHEBI:59863"/>
        <dbReference type="EC" id="5.3.1.12"/>
    </reaction>
</comment>
<dbReference type="Gene3D" id="3.20.20.140">
    <property type="entry name" value="Metal-dependent hydrolases"/>
    <property type="match status" value="1"/>
</dbReference>
<evidence type="ECO:0000256" key="2">
    <source>
        <dbReference type="ARBA" id="ARBA00004892"/>
    </source>
</evidence>
<accession>A0ABP9HC00</accession>
<dbReference type="InterPro" id="IPR032466">
    <property type="entry name" value="Metal_Hydrolase"/>
</dbReference>
<gene>
    <name evidence="7" type="primary">uxaC</name>
    <name evidence="7" type="ORF">GCM10023225_07270</name>
</gene>
<protein>
    <recommendedName>
        <fullName evidence="5">Uronate isomerase</fullName>
        <ecNumber evidence="4">5.3.1.12</ecNumber>
    </recommendedName>
</protein>
<comment type="caution">
    <text evidence="7">The sequence shown here is derived from an EMBL/GenBank/DDBJ whole genome shotgun (WGS) entry which is preliminary data.</text>
</comment>
<dbReference type="Pfam" id="PF02614">
    <property type="entry name" value="UxaC"/>
    <property type="match status" value="1"/>
</dbReference>
<dbReference type="PANTHER" id="PTHR30068">
    <property type="entry name" value="URONATE ISOMERASE"/>
    <property type="match status" value="1"/>
</dbReference>
<keyword evidence="6 7" id="KW-0413">Isomerase</keyword>
<dbReference type="NCBIfam" id="NF002794">
    <property type="entry name" value="PRK02925.1"/>
    <property type="match status" value="1"/>
</dbReference>
<dbReference type="InterPro" id="IPR003766">
    <property type="entry name" value="Uronate_isomerase"/>
</dbReference>
<organism evidence="7 8">
    <name type="scientific">Kineococcus glutinatus</name>
    <dbReference type="NCBI Taxonomy" id="1070872"/>
    <lineage>
        <taxon>Bacteria</taxon>
        <taxon>Bacillati</taxon>
        <taxon>Actinomycetota</taxon>
        <taxon>Actinomycetes</taxon>
        <taxon>Kineosporiales</taxon>
        <taxon>Kineosporiaceae</taxon>
        <taxon>Kineococcus</taxon>
    </lineage>
</organism>
<name>A0ABP9HC00_9ACTN</name>
<evidence type="ECO:0000256" key="1">
    <source>
        <dbReference type="ARBA" id="ARBA00001165"/>
    </source>
</evidence>
<evidence type="ECO:0000256" key="5">
    <source>
        <dbReference type="ARBA" id="ARBA00020555"/>
    </source>
</evidence>
<evidence type="ECO:0000256" key="6">
    <source>
        <dbReference type="ARBA" id="ARBA00023235"/>
    </source>
</evidence>
<evidence type="ECO:0000313" key="7">
    <source>
        <dbReference type="EMBL" id="GAA4967059.1"/>
    </source>
</evidence>
<sequence>MRALVLDDDRILPTEPATRSLARELYAAVRDLPVISMHGHVDAALLARDEPFSDPAQLLVVPDHYVTRMLVSQGVRLEDLGVPRLDGGPVERDPRAIWRRFCAGWHLFRGTPSRLWLEQELHDVFGVRVQPSAETADELYDQIAGCIARPEFRPRALFDRFGIEVLATTDSPLSELADHAAIRASGWGGTVVPTFRPDALVHVDRPQWKSDVEQLAEVSGVPTATYAGFLDALRQRREHFARAGAMATDHGHVSADSTPLERADAERVYRDALNGTADPAAARAFAAHMLFEMARMSSEDGLVMQIHPGVVRDHDPAVHEQFGPDRGFDIPAAVDFVRGLHPLLAAFGRHPRFRCVLFTIDETTYSRELAPLAGVYPGVRLGVPWWFLDSPMAMRRFREATTETAGFYNGAGFVDDTRAFASIPARHDVSRRVDAGFLAELVARGQLGLDEALETVVDLTVTLPRAAYAPVGA</sequence>
<dbReference type="PANTHER" id="PTHR30068:SF4">
    <property type="entry name" value="URONATE ISOMERASE"/>
    <property type="match status" value="1"/>
</dbReference>
<reference evidence="8" key="1">
    <citation type="journal article" date="2019" name="Int. J. Syst. Evol. Microbiol.">
        <title>The Global Catalogue of Microorganisms (GCM) 10K type strain sequencing project: providing services to taxonomists for standard genome sequencing and annotation.</title>
        <authorList>
            <consortium name="The Broad Institute Genomics Platform"/>
            <consortium name="The Broad Institute Genome Sequencing Center for Infectious Disease"/>
            <person name="Wu L."/>
            <person name="Ma J."/>
        </authorList>
    </citation>
    <scope>NUCLEOTIDE SEQUENCE [LARGE SCALE GENOMIC DNA]</scope>
    <source>
        <strain evidence="8">JCM 18126</strain>
    </source>
</reference>
<evidence type="ECO:0000256" key="4">
    <source>
        <dbReference type="ARBA" id="ARBA00012546"/>
    </source>
</evidence>